<dbReference type="AlphaFoldDB" id="A0A5B8M2J7"/>
<dbReference type="Proteomes" id="UP000320216">
    <property type="component" value="Chromosome"/>
</dbReference>
<dbReference type="InterPro" id="IPR000043">
    <property type="entry name" value="Adenosylhomocysteinase-like"/>
</dbReference>
<evidence type="ECO:0000256" key="5">
    <source>
        <dbReference type="SAM" id="MobiDB-lite"/>
    </source>
</evidence>
<evidence type="ECO:0000256" key="3">
    <source>
        <dbReference type="ARBA" id="ARBA00022563"/>
    </source>
</evidence>
<dbReference type="PANTHER" id="PTHR23420:SF0">
    <property type="entry name" value="ADENOSYLHOMOCYSTEINASE"/>
    <property type="match status" value="1"/>
</dbReference>
<name>A0A5B8M2J7_9MICO</name>
<dbReference type="EMBL" id="CP042305">
    <property type="protein sequence ID" value="QDZ14341.1"/>
    <property type="molecule type" value="Genomic_DNA"/>
</dbReference>
<dbReference type="GO" id="GO:0033353">
    <property type="term" value="P:S-adenosylmethionine cycle"/>
    <property type="evidence" value="ECO:0007669"/>
    <property type="project" value="TreeGrafter"/>
</dbReference>
<dbReference type="PANTHER" id="PTHR23420">
    <property type="entry name" value="ADENOSYLHOMOCYSTEINASE"/>
    <property type="match status" value="1"/>
</dbReference>
<keyword evidence="3" id="KW-0554">One-carbon metabolism</keyword>
<dbReference type="Pfam" id="PF05221">
    <property type="entry name" value="AdoHcyase"/>
    <property type="match status" value="2"/>
</dbReference>
<sequence length="533" mass="55191">MSDLALARTALRRFARATNLLLAGRSFRVLGDDGQADALRRVMIACGGRGVAGSPDYVFASAGSTWDRAAQADASVVVDASGTLELPATARPSARDGILEVDDVQVVSAAPSLPARAALPAAAGRIEWASSKMPLTASLAHDLRDDGLVAGRRIAVSMVLEPKTAVLALALRDAGADVAVFAHHYETDDAVARELRDRGVPVFADGSGDAGSDRVLALRLLDTEPQLLLDDGAHVIRLAHRERPTLVEAMLGAAEETTSGIRAVRALGDELRMPVIAVNDAVTKTRFDNRYGTGQSCVFAIADTLEAASAELRVASFDGARVIVIGFGPVGQGVAQFSAALGGHVSVCDIDPRAELEARYAGYETGSAADLVAGADIVISATGVARTVPQDLLELAPDGTVFAVAGGVDDEIEVGRLRAVTDVAAVDDHVETFTFADGRSIAVIDDGGCVNITAGEGNPIEIMDLSFAAQLQAVRALVTASERRVGLFALSVDADREVARRALDTAGGNGHGGCGEGRGSNRDTDNRIQGATA</sequence>
<dbReference type="GO" id="GO:0006730">
    <property type="term" value="P:one-carbon metabolic process"/>
    <property type="evidence" value="ECO:0007669"/>
    <property type="project" value="UniProtKB-KW"/>
</dbReference>
<reference evidence="7 8" key="1">
    <citation type="submission" date="2019-07" db="EMBL/GenBank/DDBJ databases">
        <title>Full genome sequence of Humibacter sp. WJ7-1.</title>
        <authorList>
            <person name="Im W.-T."/>
        </authorList>
    </citation>
    <scope>NUCLEOTIDE SEQUENCE [LARGE SCALE GENOMIC DNA]</scope>
    <source>
        <strain evidence="7 8">WJ7-1</strain>
    </source>
</reference>
<organism evidence="7 8">
    <name type="scientific">Humibacter ginsenosidimutans</name>
    <dbReference type="NCBI Taxonomy" id="2599293"/>
    <lineage>
        <taxon>Bacteria</taxon>
        <taxon>Bacillati</taxon>
        <taxon>Actinomycetota</taxon>
        <taxon>Actinomycetes</taxon>
        <taxon>Micrococcales</taxon>
        <taxon>Microbacteriaceae</taxon>
        <taxon>Humibacter</taxon>
    </lineage>
</organism>
<feature type="domain" description="S-adenosyl-L-homocysteine hydrolase NAD binding" evidence="6">
    <location>
        <begin position="289"/>
        <end position="457"/>
    </location>
</feature>
<evidence type="ECO:0000256" key="1">
    <source>
        <dbReference type="ARBA" id="ARBA00001911"/>
    </source>
</evidence>
<evidence type="ECO:0000313" key="7">
    <source>
        <dbReference type="EMBL" id="QDZ14341.1"/>
    </source>
</evidence>
<comment type="similarity">
    <text evidence="2">Belongs to the adenosylhomocysteinase family.</text>
</comment>
<feature type="region of interest" description="Disordered" evidence="5">
    <location>
        <begin position="503"/>
        <end position="533"/>
    </location>
</feature>
<keyword evidence="8" id="KW-1185">Reference proteome</keyword>
<dbReference type="EC" id="3.3.1.1" evidence="7"/>
<keyword evidence="7" id="KW-0378">Hydrolase</keyword>
<proteinExistence type="inferred from homology"/>
<evidence type="ECO:0000313" key="8">
    <source>
        <dbReference type="Proteomes" id="UP000320216"/>
    </source>
</evidence>
<accession>A0A5B8M2J7</accession>
<evidence type="ECO:0000256" key="4">
    <source>
        <dbReference type="ARBA" id="ARBA00023027"/>
    </source>
</evidence>
<comment type="cofactor">
    <cofactor evidence="1">
        <name>NAD(+)</name>
        <dbReference type="ChEBI" id="CHEBI:57540"/>
    </cofactor>
</comment>
<protein>
    <submittedName>
        <fullName evidence="7">Adenosylhomocysteinase</fullName>
        <ecNumber evidence="7">3.3.1.1</ecNumber>
    </submittedName>
</protein>
<feature type="compositionally biased region" description="Gly residues" evidence="5">
    <location>
        <begin position="507"/>
        <end position="518"/>
    </location>
</feature>
<dbReference type="GO" id="GO:0005829">
    <property type="term" value="C:cytosol"/>
    <property type="evidence" value="ECO:0007669"/>
    <property type="project" value="TreeGrafter"/>
</dbReference>
<dbReference type="InterPro" id="IPR042172">
    <property type="entry name" value="Adenosylhomocyst_ase-like_sf"/>
</dbReference>
<dbReference type="InterPro" id="IPR015878">
    <property type="entry name" value="Ado_hCys_hydrolase_NAD-bd"/>
</dbReference>
<dbReference type="InterPro" id="IPR036291">
    <property type="entry name" value="NAD(P)-bd_dom_sf"/>
</dbReference>
<evidence type="ECO:0000256" key="2">
    <source>
        <dbReference type="ARBA" id="ARBA00007122"/>
    </source>
</evidence>
<dbReference type="RefSeq" id="WP_146319140.1">
    <property type="nucleotide sequence ID" value="NZ_CP042305.1"/>
</dbReference>
<evidence type="ECO:0000259" key="6">
    <source>
        <dbReference type="SMART" id="SM00997"/>
    </source>
</evidence>
<dbReference type="Gene3D" id="3.40.50.720">
    <property type="entry name" value="NAD(P)-binding Rossmann-like Domain"/>
    <property type="match status" value="1"/>
</dbReference>
<dbReference type="Pfam" id="PF00670">
    <property type="entry name" value="AdoHcyase_NAD"/>
    <property type="match status" value="1"/>
</dbReference>
<keyword evidence="4" id="KW-0520">NAD</keyword>
<dbReference type="KEGG" id="huw:FPZ11_05790"/>
<dbReference type="SUPFAM" id="SSF51735">
    <property type="entry name" value="NAD(P)-binding Rossmann-fold domains"/>
    <property type="match status" value="1"/>
</dbReference>
<dbReference type="NCBIfam" id="NF004005">
    <property type="entry name" value="PRK05476.2-3"/>
    <property type="match status" value="1"/>
</dbReference>
<dbReference type="OrthoDB" id="9802717at2"/>
<dbReference type="SMART" id="SM00996">
    <property type="entry name" value="AdoHcyase"/>
    <property type="match status" value="1"/>
</dbReference>
<dbReference type="SMART" id="SM00997">
    <property type="entry name" value="AdoHcyase_NAD"/>
    <property type="match status" value="1"/>
</dbReference>
<gene>
    <name evidence="7" type="ORF">FPZ11_05790</name>
</gene>
<dbReference type="GO" id="GO:0004013">
    <property type="term" value="F:adenosylhomocysteinase activity"/>
    <property type="evidence" value="ECO:0007669"/>
    <property type="project" value="TreeGrafter"/>
</dbReference>
<dbReference type="SUPFAM" id="SSF52283">
    <property type="entry name" value="Formate/glycerate dehydrogenase catalytic domain-like"/>
    <property type="match status" value="1"/>
</dbReference>
<dbReference type="Gene3D" id="3.40.50.1480">
    <property type="entry name" value="Adenosylhomocysteinase-like"/>
    <property type="match status" value="1"/>
</dbReference>